<dbReference type="InterPro" id="IPR004799">
    <property type="entry name" value="Periplasmic_diS_OxRdtase_DsbE"/>
</dbReference>
<dbReference type="InterPro" id="IPR050553">
    <property type="entry name" value="Thioredoxin_ResA/DsbE_sf"/>
</dbReference>
<dbReference type="PANTHER" id="PTHR42852:SF6">
    <property type="entry name" value="THIOL:DISULFIDE INTERCHANGE PROTEIN DSBE"/>
    <property type="match status" value="1"/>
</dbReference>
<dbReference type="Gene3D" id="3.40.30.10">
    <property type="entry name" value="Glutaredoxin"/>
    <property type="match status" value="1"/>
</dbReference>
<evidence type="ECO:0000256" key="3">
    <source>
        <dbReference type="ARBA" id="ARBA00022748"/>
    </source>
</evidence>
<dbReference type="RefSeq" id="WP_273183981.1">
    <property type="nucleotide sequence ID" value="NZ_KN293989.1"/>
</dbReference>
<evidence type="ECO:0000313" key="8">
    <source>
        <dbReference type="Proteomes" id="UP000030021"/>
    </source>
</evidence>
<evidence type="ECO:0000256" key="4">
    <source>
        <dbReference type="ARBA" id="ARBA00023157"/>
    </source>
</evidence>
<evidence type="ECO:0000256" key="5">
    <source>
        <dbReference type="ARBA" id="ARBA00023284"/>
    </source>
</evidence>
<dbReference type="PROSITE" id="PS00194">
    <property type="entry name" value="THIOREDOXIN_1"/>
    <property type="match status" value="1"/>
</dbReference>
<accession>A0A0A0HFR8</accession>
<keyword evidence="3" id="KW-0201">Cytochrome c-type biogenesis</keyword>
<name>A0A0A0HFR8_9RHOB</name>
<dbReference type="GO" id="GO:0015036">
    <property type="term" value="F:disulfide oxidoreductase activity"/>
    <property type="evidence" value="ECO:0007669"/>
    <property type="project" value="InterPro"/>
</dbReference>
<dbReference type="Pfam" id="PF08534">
    <property type="entry name" value="Redoxin"/>
    <property type="match status" value="1"/>
</dbReference>
<evidence type="ECO:0000256" key="1">
    <source>
        <dbReference type="ARBA" id="ARBA00004196"/>
    </source>
</evidence>
<dbReference type="InterPro" id="IPR036249">
    <property type="entry name" value="Thioredoxin-like_sf"/>
</dbReference>
<dbReference type="GO" id="GO:0030288">
    <property type="term" value="C:outer membrane-bounded periplasmic space"/>
    <property type="evidence" value="ECO:0007669"/>
    <property type="project" value="InterPro"/>
</dbReference>
<dbReference type="eggNOG" id="COG0526">
    <property type="taxonomic scope" value="Bacteria"/>
</dbReference>
<feature type="domain" description="Thioredoxin" evidence="6">
    <location>
        <begin position="37"/>
        <end position="182"/>
    </location>
</feature>
<dbReference type="GO" id="GO:0017004">
    <property type="term" value="P:cytochrome complex assembly"/>
    <property type="evidence" value="ECO:0007669"/>
    <property type="project" value="UniProtKB-KW"/>
</dbReference>
<dbReference type="PATRIC" id="fig|1288298.3.peg.4091"/>
<dbReference type="PROSITE" id="PS51352">
    <property type="entry name" value="THIOREDOXIN_2"/>
    <property type="match status" value="1"/>
</dbReference>
<dbReference type="InterPro" id="IPR013766">
    <property type="entry name" value="Thioredoxin_domain"/>
</dbReference>
<sequence>MMKKILLAMPALVAVVLGGFLFWGLNPDRDPNAIPSALVSEPVPDFELPPVESTQTPGLSAAALRSIGEPVLVNVFASWCVPCRAEHAVLTRLVEQDGVRLMGINYMDKPADAANWLEELGNPYERIGSDSEGRVGIEWGISGVPETFVIDANGIVVYRYVGPIVTPEAQDEIRAALAAAGGQS</sequence>
<protein>
    <submittedName>
        <fullName evidence="7">Periplasmic protein thiol:disulfide oxidoreductase, DsbE subfamily</fullName>
    </submittedName>
</protein>
<dbReference type="NCBIfam" id="TIGR00385">
    <property type="entry name" value="dsbE"/>
    <property type="match status" value="1"/>
</dbReference>
<dbReference type="EMBL" id="AONH01000025">
    <property type="protein sequence ID" value="KGM85985.1"/>
    <property type="molecule type" value="Genomic_DNA"/>
</dbReference>
<dbReference type="Proteomes" id="UP000030021">
    <property type="component" value="Unassembled WGS sequence"/>
</dbReference>
<dbReference type="SUPFAM" id="SSF52833">
    <property type="entry name" value="Thioredoxin-like"/>
    <property type="match status" value="1"/>
</dbReference>
<dbReference type="HOGENOM" id="CLU_042529_19_0_5"/>
<keyword evidence="5" id="KW-0676">Redox-active center</keyword>
<proteinExistence type="inferred from homology"/>
<dbReference type="AlphaFoldDB" id="A0A0A0HFR8"/>
<evidence type="ECO:0000256" key="2">
    <source>
        <dbReference type="ARBA" id="ARBA00007758"/>
    </source>
</evidence>
<comment type="similarity">
    <text evidence="2">Belongs to the thioredoxin family. DsbE subfamily.</text>
</comment>
<organism evidence="7 8">
    <name type="scientific">Roseovarius mucosus DSM 17069</name>
    <dbReference type="NCBI Taxonomy" id="1288298"/>
    <lineage>
        <taxon>Bacteria</taxon>
        <taxon>Pseudomonadati</taxon>
        <taxon>Pseudomonadota</taxon>
        <taxon>Alphaproteobacteria</taxon>
        <taxon>Rhodobacterales</taxon>
        <taxon>Roseobacteraceae</taxon>
        <taxon>Roseovarius</taxon>
    </lineage>
</organism>
<keyword evidence="4" id="KW-1015">Disulfide bond</keyword>
<dbReference type="PANTHER" id="PTHR42852">
    <property type="entry name" value="THIOL:DISULFIDE INTERCHANGE PROTEIN DSBE"/>
    <property type="match status" value="1"/>
</dbReference>
<comment type="caution">
    <text evidence="7">The sequence shown here is derived from an EMBL/GenBank/DDBJ whole genome shotgun (WGS) entry which is preliminary data.</text>
</comment>
<reference evidence="7 8" key="1">
    <citation type="submission" date="2013-01" db="EMBL/GenBank/DDBJ databases">
        <authorList>
            <person name="Fiebig A."/>
            <person name="Goeker M."/>
            <person name="Klenk H.-P.P."/>
        </authorList>
    </citation>
    <scope>NUCLEOTIDE SEQUENCE [LARGE SCALE GENOMIC DNA]</scope>
    <source>
        <strain evidence="7 8">DSM 17069</strain>
    </source>
</reference>
<evidence type="ECO:0000313" key="7">
    <source>
        <dbReference type="EMBL" id="KGM85985.1"/>
    </source>
</evidence>
<comment type="subcellular location">
    <subcellularLocation>
        <location evidence="1">Cell envelope</location>
    </subcellularLocation>
</comment>
<dbReference type="InterPro" id="IPR013740">
    <property type="entry name" value="Redoxin"/>
</dbReference>
<evidence type="ECO:0000259" key="6">
    <source>
        <dbReference type="PROSITE" id="PS51352"/>
    </source>
</evidence>
<dbReference type="InterPro" id="IPR017937">
    <property type="entry name" value="Thioredoxin_CS"/>
</dbReference>
<dbReference type="CDD" id="cd03010">
    <property type="entry name" value="TlpA_like_DsbE"/>
    <property type="match status" value="1"/>
</dbReference>
<gene>
    <name evidence="7" type="ORF">rosmuc_04094</name>
</gene>